<protein>
    <submittedName>
        <fullName evidence="1">Uncharacterized protein</fullName>
    </submittedName>
</protein>
<evidence type="ECO:0000313" key="1">
    <source>
        <dbReference type="EMBL" id="KAJ2987630.1"/>
    </source>
</evidence>
<name>A0ACC1P6J5_9PEZI</name>
<proteinExistence type="predicted"/>
<comment type="caution">
    <text evidence="1">The sequence shown here is derived from an EMBL/GenBank/DDBJ whole genome shotgun (WGS) entry which is preliminary data.</text>
</comment>
<accession>A0ACC1P6J5</accession>
<evidence type="ECO:0000313" key="2">
    <source>
        <dbReference type="Proteomes" id="UP001143856"/>
    </source>
</evidence>
<gene>
    <name evidence="1" type="ORF">NUW58_g4394</name>
</gene>
<dbReference type="EMBL" id="JAPDGR010000761">
    <property type="protein sequence ID" value="KAJ2987630.1"/>
    <property type="molecule type" value="Genomic_DNA"/>
</dbReference>
<keyword evidence="2" id="KW-1185">Reference proteome</keyword>
<dbReference type="Proteomes" id="UP001143856">
    <property type="component" value="Unassembled WGS sequence"/>
</dbReference>
<sequence>MTPFVILLVSWISLIPYGNALQVTPGSTCAAFCLDNPESDPLDPDSSNTASRDITCTDSSYENSPSGIKFKNCIDCLQKSNATSGTENDVSWFLYNVRYSIDVCLFGFPDASKAVSSPCTINWACQPLKNALQAGGLDATRNQLEYCTVDGDFTSAHHIGDCVKCLASSPNQRHMANFVTALKAGCEQKPAPGKPLGLSGTLFSGESVTITSPTAEATTDNKDGGFGITSTGAIVGISIGGALLLLGGIALFWIYHRRQKRIFGRISSPENDTRTGTRSTTPFGGGFSSTEKRGQCWTMGSG</sequence>
<organism evidence="1 2">
    <name type="scientific">Xylaria curta</name>
    <dbReference type="NCBI Taxonomy" id="42375"/>
    <lineage>
        <taxon>Eukaryota</taxon>
        <taxon>Fungi</taxon>
        <taxon>Dikarya</taxon>
        <taxon>Ascomycota</taxon>
        <taxon>Pezizomycotina</taxon>
        <taxon>Sordariomycetes</taxon>
        <taxon>Xylariomycetidae</taxon>
        <taxon>Xylariales</taxon>
        <taxon>Xylariaceae</taxon>
        <taxon>Xylaria</taxon>
    </lineage>
</organism>
<reference evidence="1" key="1">
    <citation type="submission" date="2022-10" db="EMBL/GenBank/DDBJ databases">
        <title>Genome Sequence of Xylaria curta.</title>
        <authorList>
            <person name="Buettner E."/>
        </authorList>
    </citation>
    <scope>NUCLEOTIDE SEQUENCE</scope>
    <source>
        <strain evidence="1">Babe10</strain>
    </source>
</reference>